<protein>
    <recommendedName>
        <fullName evidence="2">Glycosyl transferase family 1 domain-containing protein</fullName>
    </recommendedName>
</protein>
<accession>A0A2T9X1P5</accession>
<evidence type="ECO:0000256" key="1">
    <source>
        <dbReference type="ARBA" id="ARBA00022679"/>
    </source>
</evidence>
<dbReference type="Gene3D" id="3.40.50.2000">
    <property type="entry name" value="Glycogen Phosphorylase B"/>
    <property type="match status" value="1"/>
</dbReference>
<dbReference type="Proteomes" id="UP000245638">
    <property type="component" value="Unassembled WGS sequence"/>
</dbReference>
<dbReference type="AlphaFoldDB" id="A0A2T9X1P5"/>
<dbReference type="Pfam" id="PF00534">
    <property type="entry name" value="Glycos_transf_1"/>
    <property type="match status" value="1"/>
</dbReference>
<comment type="caution">
    <text evidence="3">The sequence shown here is derived from an EMBL/GenBank/DDBJ whole genome shotgun (WGS) entry which is preliminary data.</text>
</comment>
<organism evidence="3 4">
    <name type="scientific">Acidianus hospitalis</name>
    <dbReference type="NCBI Taxonomy" id="563177"/>
    <lineage>
        <taxon>Archaea</taxon>
        <taxon>Thermoproteota</taxon>
        <taxon>Thermoprotei</taxon>
        <taxon>Sulfolobales</taxon>
        <taxon>Sulfolobaceae</taxon>
        <taxon>Acidianus</taxon>
    </lineage>
</organism>
<dbReference type="CDD" id="cd03801">
    <property type="entry name" value="GT4_PimA-like"/>
    <property type="match status" value="1"/>
</dbReference>
<sequence>MRILLHSYLLEAGSGGVKRNREVIKYWKKYVDEIIYVPLLGDMRRASEDDEFRKKMYNEIKSLGLEIPEKVSEVIDSEVIKRVPINMSKLKFDLYSNTTQYKINSEISKIMGKIDADIYYAQQEFPQMVDFLTKIAKNRNVGALIHIENFLGSLTEDFSHFYKAYSSMGLSGIMYAFYVTFLRSYPRRRKWVELINSRKVKFAFSVSEPLAEIYPFMRKIYTGVLKPGNAFDKKLLDFRDKGKEDYSVFYARLSPSKGVLELLKIWRKIDENKKLIVMGKFSDKKVEKLFMKNKPKNVEYLGFVSQDKLIDVVSKAKVLVYPSHFDSFSLVILESLALGTPVIAYKIPGIRSIYEGLNAVKLVKEGDLAQFRQEIRKIYDMPTKEYEDLINDKKLWEFLYEHSSWEKVALNELEELKKVVN</sequence>
<gene>
    <name evidence="3" type="ORF">DDW13_09245</name>
</gene>
<evidence type="ECO:0000259" key="2">
    <source>
        <dbReference type="Pfam" id="PF00534"/>
    </source>
</evidence>
<reference evidence="3 4" key="1">
    <citation type="journal article" date="2015" name="Appl. Environ. Microbiol.">
        <title>Nanoarchaeota, Their Sulfolobales Host, and Nanoarchaeota Virus Distribution across Yellowstone National Park Hot Springs.</title>
        <authorList>
            <person name="Munson-McGee J.H."/>
            <person name="Field E.K."/>
            <person name="Bateson M."/>
            <person name="Rooney C."/>
            <person name="Stepanauskas R."/>
            <person name="Young M.J."/>
        </authorList>
    </citation>
    <scope>NUCLEOTIDE SEQUENCE [LARGE SCALE GENOMIC DNA]</scope>
    <source>
        <strain evidence="3">SCGC AC-742_N10</strain>
    </source>
</reference>
<dbReference type="SUPFAM" id="SSF53756">
    <property type="entry name" value="UDP-Glycosyltransferase/glycogen phosphorylase"/>
    <property type="match status" value="1"/>
</dbReference>
<dbReference type="PANTHER" id="PTHR46401:SF2">
    <property type="entry name" value="GLYCOSYLTRANSFERASE WBBK-RELATED"/>
    <property type="match status" value="1"/>
</dbReference>
<feature type="domain" description="Glycosyl transferase family 1" evidence="2">
    <location>
        <begin position="241"/>
        <end position="394"/>
    </location>
</feature>
<name>A0A2T9X1P5_9CREN</name>
<dbReference type="EMBL" id="QEFD01000235">
    <property type="protein sequence ID" value="PVU74023.1"/>
    <property type="molecule type" value="Genomic_DNA"/>
</dbReference>
<dbReference type="InterPro" id="IPR001296">
    <property type="entry name" value="Glyco_trans_1"/>
</dbReference>
<keyword evidence="1" id="KW-0808">Transferase</keyword>
<dbReference type="GO" id="GO:0016757">
    <property type="term" value="F:glycosyltransferase activity"/>
    <property type="evidence" value="ECO:0007669"/>
    <property type="project" value="InterPro"/>
</dbReference>
<evidence type="ECO:0000313" key="4">
    <source>
        <dbReference type="Proteomes" id="UP000245638"/>
    </source>
</evidence>
<evidence type="ECO:0000313" key="3">
    <source>
        <dbReference type="EMBL" id="PVU74023.1"/>
    </source>
</evidence>
<dbReference type="PANTHER" id="PTHR46401">
    <property type="entry name" value="GLYCOSYLTRANSFERASE WBBK-RELATED"/>
    <property type="match status" value="1"/>
</dbReference>
<proteinExistence type="predicted"/>